<feature type="domain" description="P/Homo B" evidence="8">
    <location>
        <begin position="1802"/>
        <end position="1916"/>
    </location>
</feature>
<feature type="domain" description="P/Homo B" evidence="8">
    <location>
        <begin position="2173"/>
        <end position="2290"/>
    </location>
</feature>
<dbReference type="Gene3D" id="2.60.120.200">
    <property type="match status" value="3"/>
</dbReference>
<gene>
    <name evidence="9" type="ORF">GCM10010492_50750</name>
</gene>
<dbReference type="InterPro" id="IPR002884">
    <property type="entry name" value="P_dom"/>
</dbReference>
<feature type="domain" description="P/Homo B" evidence="8">
    <location>
        <begin position="2545"/>
        <end position="2651"/>
    </location>
</feature>
<dbReference type="Pfam" id="PF13385">
    <property type="entry name" value="Laminin_G_3"/>
    <property type="match status" value="3"/>
</dbReference>
<dbReference type="Pfam" id="PF01483">
    <property type="entry name" value="P_proprotein"/>
    <property type="match status" value="12"/>
</dbReference>
<evidence type="ECO:0000256" key="3">
    <source>
        <dbReference type="ARBA" id="ARBA00022801"/>
    </source>
</evidence>
<comment type="caution">
    <text evidence="9">The sequence shown here is derived from an EMBL/GenBank/DDBJ whole genome shotgun (WGS) entry which is preliminary data.</text>
</comment>
<dbReference type="InterPro" id="IPR013320">
    <property type="entry name" value="ConA-like_dom_sf"/>
</dbReference>
<evidence type="ECO:0000313" key="10">
    <source>
        <dbReference type="Proteomes" id="UP001500416"/>
    </source>
</evidence>
<keyword evidence="1" id="KW-0645">Protease</keyword>
<keyword evidence="3" id="KW-0378">Hydrolase</keyword>
<proteinExistence type="predicted"/>
<evidence type="ECO:0000256" key="2">
    <source>
        <dbReference type="ARBA" id="ARBA00022729"/>
    </source>
</evidence>
<dbReference type="InterPro" id="IPR006558">
    <property type="entry name" value="LamG-like"/>
</dbReference>
<feature type="compositionally biased region" description="Pro residues" evidence="6">
    <location>
        <begin position="44"/>
        <end position="63"/>
    </location>
</feature>
<name>A0ABN0UC35_9PSEU</name>
<dbReference type="Proteomes" id="UP001500416">
    <property type="component" value="Unassembled WGS sequence"/>
</dbReference>
<dbReference type="RefSeq" id="WP_343936377.1">
    <property type="nucleotide sequence ID" value="NZ_BAAABU010000013.1"/>
</dbReference>
<sequence>MRTGTRALRTTLAALLAATCLSGAAQAGPAPTPPAAPTTSTPPTTTPPDPSTPADPSTPPAATPPAELAAAAAKAAQDAAVTQARDTGKPVPVDALGTEDTEVVANPSGTLTATMYSRPVRTRTATGWAPLSATEAESPSWGEKRHWTLLSHDTATGAKAAYWDSQHIGRVGRSRGDNLRWRSYYELNTSAIAGKHLVRAELQIYQWWSESCDPQPVELWHIGAISPATTWGDSTPFLRKVAENTTSKGFDPVACPHGRIGFDVRDLMVEAATGRWATTTVALKAREDGDSYGAKEFLDREVAELGLKDSVLAVVGEYNAIPEPASQLTVHGKPCAEGVLVNSTTPKLSARIDDPDGKTGRPIRGVFRWWEDTGAPPTAVSTAATDYGEPRTVEVPVPATQPLRDGATYQFGVTVDDRLDAGPDRPWCRFTVDRTAPTTVPTISSAEYPPTGAPVYTKGSFVLDAGGDQDVVGFRYGIGRTASATIPVTADTPGGKVVIPYTATESTPPNITNSVVAKAVDRAGNEGPSRTYKFTVSPLVTTAYAHWNANSVVGGKLLDTSAKALSTRVDATVSGPVTTTKDRLGTLAAIHLDGTSSHAQTATPVVQPTARGTFGSFTAMAWVKLDRMDDWATALSQDGTVHSGFALKYNHFPRSWQFGMERADGATDRATSTADSTALPRIGVWTHLAGVYDHEAGKIRLYVNGRLAAEADHTSTWHAGGPTALGRARYNGVADDFWPGDLDELQIYPWAAGEAEVKHRAGSPSFAPTAKWAFNEGTGGTGADLSGSGHTLGLTGATWAAPGRSGAGALRLDGREGHAGTSGPVAPRAAGGTFDSFTVMGWVKLTELDSWAWAVSQDGRRDSGFTLGYSSYPRGWSFGMSAADADGGGGDGYVVADGTPQVGVWTHLAGVHDHAAGRITLYVNGKLAKTQAYRSTWYAEGALVVGRGKNDGWLTDFWPGEIDDVQVTAGVLGPAEVANAMAGPTFAAGGQWRLDDNATDATGHGHGLALWNGASWTAGKTNAGLRLDGVSGHAYTAGPVVDPADSFTVAAWVKLDAVDRAQTVLSQDGPARSGFRLHHDKAWMFTIAGDGTVPDTVLKGTTPPRAGEWTHLAGVYDRSRNTVRLFVDGRLQASATYTSVARAEQGLVIGRGRHDGWWVDHLAGVVDEVEARPVALEPADVWALSGVVPKAFWANQPVKVEDLTTAESALAVSGLTPDMLAELSVSVEVKHTYRGDLVLRLVAPDGTDYLLEDLLGGGDVDDFAKTYRFNASAEQANGTWKLRVEDKVLGDTGTLVKWGIAAPVSNLAPVSAPWPKIAGSSFAVGNNTTTERSVTVSGVPGNAPSNLTLALDTTWSWASDLTVSLVSPDNKEHVLHNGSQPQPPPVADACGRQPDPYTLRKSYQLNAAAAVANGVWKLRIKHTSTSGAPTVNAWSLSAPINLTASDTAPDTKFANPTDVALDGYWTTSAATVCGLAGAMARDLRIAVDVRHPNRGDLRLELEAAEGAATYLLEEVPDGDTGDDVQKTYQLPGVAQLANGTWYLKVIDARDQWAGTINEWSIQLLPSAQAEFAAGWKAENTTDVSIVDDGWSESPITVDKPTGMAPKVWRVAVDIKHTHRGDLALYLEAPDGTGYLLEDLTGTADVDDLAKSYTVNASSERAHGVWKLKVLDAVWGDVGTIDAWSLSVVDFPLALTETRVPVADLGVGESPLTVAGAGNAPNGMQVQAAITHPKPEQLVVTLIAPDATPYTLHDKKTVLPKLFRVDATSELLNGKWTLRVQDTVSGETGTIESWSLVLAPAVAWPQMRGSSFAVDANGSGTGSTRVSAISGNAPTDLRLTVETSYYWVSELQIALIAPDGTSYLVHDRAATMPGTFTVDASAEVANGSWKLSVVRHSSSGAVSITGWSLWSPVNQQATAAGPVTKFANGSDVALPDDGWSSATTSAWATGVPGTEAKDVRVAVDVKHPNRGDLKLELRTPDDAATYLLEDFPDSDTGDDVFKTYHVPGVAQLANGGWDLVVTDLKTGNTGTVDGFSVQLLSSPQSTLPATWRVENGTDTSIPDYGVVESPLTVSGLTGMAPREWDVTVGVKHTYRADLVLHLIAPDGTAYLLEDFAGTGDADDVSKTYTFNGSAESANGVWKLRVRDRVWGDTGHVDTWSLSAAPTGTPTSAVVWPELRGSSLRVDGTTSGVTGTSSVRVAGVPGNAPADLRLSLATSYYWLTELQITLIAPDGTSYLIHDHGSTMASTFIVDASAEVANGRWQLSVRRDSTSGTVDITSWSLWSAANKQATPASPPTKWWNGGDVTIPDDAWATAESSVTIANVAGNAPQGTRVAVDIKHTNRGDLKLDLIAPDGSVYLLEDIPNNDTTDHVFKTYLVDASAEKAAGTWRLRAFDAVTGNTGTIDGWSLHLGGLQAVAPGTVFANRTPVPVADNTTTESTISITGITGHVPPGLRVAVAIRHPYRGDLKLDLVAPDGTLYALENLTGSSDNDDVLTEYAVDASSEPANGTWRLRTTDTAPGDTGTIESWSLTFPAPSKHHTQDDTTIPDNGAPVTNTIPVTGRTTPTAQVRVVVDIKHTNRGDLRLDLIAPDGSVYLLEDIPDNDTGDNVQAAYVVDATGENPTGGWSLRAQDTAPGTTGTIDSWSLSFNP</sequence>
<dbReference type="SUPFAM" id="SSF49785">
    <property type="entry name" value="Galactose-binding domain-like"/>
    <property type="match status" value="12"/>
</dbReference>
<reference evidence="9 10" key="1">
    <citation type="journal article" date="2019" name="Int. J. Syst. Evol. Microbiol.">
        <title>The Global Catalogue of Microorganisms (GCM) 10K type strain sequencing project: providing services to taxonomists for standard genome sequencing and annotation.</title>
        <authorList>
            <consortium name="The Broad Institute Genomics Platform"/>
            <consortium name="The Broad Institute Genome Sequencing Center for Infectious Disease"/>
            <person name="Wu L."/>
            <person name="Ma J."/>
        </authorList>
    </citation>
    <scope>NUCLEOTIDE SEQUENCE [LARGE SCALE GENOMIC DNA]</scope>
    <source>
        <strain evidence="9 10">JCM 3380</strain>
    </source>
</reference>
<feature type="domain" description="P/Homo B" evidence="8">
    <location>
        <begin position="1573"/>
        <end position="1695"/>
    </location>
</feature>
<feature type="domain" description="P/Homo B" evidence="8">
    <location>
        <begin position="1187"/>
        <end position="1309"/>
    </location>
</feature>
<dbReference type="PROSITE" id="PS51829">
    <property type="entry name" value="P_HOMO_B"/>
    <property type="match status" value="10"/>
</dbReference>
<evidence type="ECO:0000256" key="1">
    <source>
        <dbReference type="ARBA" id="ARBA00022670"/>
    </source>
</evidence>
<evidence type="ECO:0000256" key="6">
    <source>
        <dbReference type="SAM" id="MobiDB-lite"/>
    </source>
</evidence>
<evidence type="ECO:0000313" key="9">
    <source>
        <dbReference type="EMBL" id="GAA0245243.1"/>
    </source>
</evidence>
<feature type="chain" id="PRO_5046255194" description="P/Homo B domain-containing protein" evidence="7">
    <location>
        <begin position="28"/>
        <end position="2651"/>
    </location>
</feature>
<evidence type="ECO:0000259" key="8">
    <source>
        <dbReference type="PROSITE" id="PS51829"/>
    </source>
</evidence>
<dbReference type="PANTHER" id="PTHR42884">
    <property type="entry name" value="PROPROTEIN CONVERTASE SUBTILISIN/KEXIN-RELATED"/>
    <property type="match status" value="1"/>
</dbReference>
<keyword evidence="2 7" id="KW-0732">Signal</keyword>
<dbReference type="SUPFAM" id="SSF49899">
    <property type="entry name" value="Concanavalin A-like lectins/glucanases"/>
    <property type="match status" value="3"/>
</dbReference>
<evidence type="ECO:0000256" key="7">
    <source>
        <dbReference type="SAM" id="SignalP"/>
    </source>
</evidence>
<feature type="region of interest" description="Disordered" evidence="6">
    <location>
        <begin position="24"/>
        <end position="99"/>
    </location>
</feature>
<dbReference type="InterPro" id="IPR008979">
    <property type="entry name" value="Galactose-bd-like_sf"/>
</dbReference>
<evidence type="ECO:0000256" key="4">
    <source>
        <dbReference type="ARBA" id="ARBA00022825"/>
    </source>
</evidence>
<feature type="region of interest" description="Disordered" evidence="6">
    <location>
        <begin position="2624"/>
        <end position="2651"/>
    </location>
</feature>
<feature type="domain" description="P/Homo B" evidence="8">
    <location>
        <begin position="2417"/>
        <end position="2544"/>
    </location>
</feature>
<feature type="domain" description="P/Homo B" evidence="8">
    <location>
        <begin position="2293"/>
        <end position="2416"/>
    </location>
</feature>
<protein>
    <recommendedName>
        <fullName evidence="8">P/Homo B domain-containing protein</fullName>
    </recommendedName>
</protein>
<evidence type="ECO:0000256" key="5">
    <source>
        <dbReference type="ARBA" id="ARBA00023157"/>
    </source>
</evidence>
<feature type="domain" description="P/Homo B" evidence="8">
    <location>
        <begin position="2040"/>
        <end position="2170"/>
    </location>
</feature>
<accession>A0ABN0UC35</accession>
<organism evidence="9 10">
    <name type="scientific">Saccharothrix mutabilis subsp. mutabilis</name>
    <dbReference type="NCBI Taxonomy" id="66855"/>
    <lineage>
        <taxon>Bacteria</taxon>
        <taxon>Bacillati</taxon>
        <taxon>Actinomycetota</taxon>
        <taxon>Actinomycetes</taxon>
        <taxon>Pseudonocardiales</taxon>
        <taxon>Pseudonocardiaceae</taxon>
        <taxon>Saccharothrix</taxon>
    </lineage>
</organism>
<dbReference type="EMBL" id="BAAABU010000013">
    <property type="protein sequence ID" value="GAA0245243.1"/>
    <property type="molecule type" value="Genomic_DNA"/>
</dbReference>
<dbReference type="NCBIfam" id="NF033679">
    <property type="entry name" value="DNRLRE_dom"/>
    <property type="match status" value="1"/>
</dbReference>
<feature type="signal peptide" evidence="7">
    <location>
        <begin position="1"/>
        <end position="27"/>
    </location>
</feature>
<keyword evidence="10" id="KW-1185">Reference proteome</keyword>
<keyword evidence="4" id="KW-0720">Serine protease</keyword>
<feature type="domain" description="P/Homo B" evidence="8">
    <location>
        <begin position="1447"/>
        <end position="1569"/>
    </location>
</feature>
<feature type="compositionally biased region" description="Low complexity" evidence="6">
    <location>
        <begin position="64"/>
        <end position="84"/>
    </location>
</feature>
<feature type="compositionally biased region" description="Polar residues" evidence="6">
    <location>
        <begin position="2635"/>
        <end position="2651"/>
    </location>
</feature>
<dbReference type="Gene3D" id="2.60.120.260">
    <property type="entry name" value="Galactose-binding domain-like"/>
    <property type="match status" value="12"/>
</dbReference>
<feature type="domain" description="P/Homo B" evidence="8">
    <location>
        <begin position="1311"/>
        <end position="1446"/>
    </location>
</feature>
<dbReference type="PANTHER" id="PTHR42884:SF14">
    <property type="entry name" value="NEUROENDOCRINE CONVERTASE 1"/>
    <property type="match status" value="1"/>
</dbReference>
<dbReference type="SMART" id="SM00560">
    <property type="entry name" value="LamGL"/>
    <property type="match status" value="3"/>
</dbReference>
<feature type="region of interest" description="Disordered" evidence="6">
    <location>
        <begin position="1374"/>
        <end position="1393"/>
    </location>
</feature>
<keyword evidence="5" id="KW-1015">Disulfide bond</keyword>